<dbReference type="PANTHER" id="PTHR18870:SF8">
    <property type="entry name" value="PROTEIN FAM184B"/>
    <property type="match status" value="1"/>
</dbReference>
<reference evidence="4 5" key="1">
    <citation type="submission" date="2019-04" db="EMBL/GenBank/DDBJ databases">
        <authorList>
            <person name="Alioto T."/>
            <person name="Alioto T."/>
        </authorList>
    </citation>
    <scope>NUCLEOTIDE SEQUENCE [LARGE SCALE GENOMIC DNA]</scope>
</reference>
<dbReference type="PANTHER" id="PTHR18870">
    <property type="entry name" value="PROTEIN TAG-278-RELATED"/>
    <property type="match status" value="1"/>
</dbReference>
<gene>
    <name evidence="3" type="ORF">GHT09_003680</name>
    <name evidence="4" type="ORF">MONAX_5E010597</name>
</gene>
<dbReference type="EMBL" id="WJEC01007754">
    <property type="protein sequence ID" value="KAF7468334.1"/>
    <property type="molecule type" value="Genomic_DNA"/>
</dbReference>
<proteinExistence type="predicted"/>
<dbReference type="Proteomes" id="UP000335636">
    <property type="component" value="Unassembled WGS sequence"/>
</dbReference>
<evidence type="ECO:0000256" key="1">
    <source>
        <dbReference type="ARBA" id="ARBA00023054"/>
    </source>
</evidence>
<feature type="region of interest" description="Disordered" evidence="2">
    <location>
        <begin position="25"/>
        <end position="94"/>
    </location>
</feature>
<dbReference type="EMBL" id="CABDUW010000058">
    <property type="protein sequence ID" value="VTJ55964.1"/>
    <property type="molecule type" value="Genomic_DNA"/>
</dbReference>
<feature type="compositionally biased region" description="Low complexity" evidence="2">
    <location>
        <begin position="71"/>
        <end position="80"/>
    </location>
</feature>
<evidence type="ECO:0000313" key="4">
    <source>
        <dbReference type="EMBL" id="VTJ55964.1"/>
    </source>
</evidence>
<reference evidence="3" key="2">
    <citation type="submission" date="2020-08" db="EMBL/GenBank/DDBJ databases">
        <authorList>
            <person name="Shumante A."/>
            <person name="Zimin A.V."/>
            <person name="Puiu D."/>
            <person name="Salzberg S.L."/>
        </authorList>
    </citation>
    <scope>NUCLEOTIDE SEQUENCE</scope>
    <source>
        <strain evidence="3">WC2-LM</strain>
        <tissue evidence="3">Liver</tissue>
    </source>
</reference>
<accession>A0A5E4AF97</accession>
<protein>
    <recommendedName>
        <fullName evidence="6">Protein FAM184B</fullName>
    </recommendedName>
</protein>
<name>A0A5E4AF97_MARMO</name>
<dbReference type="Proteomes" id="UP000662637">
    <property type="component" value="Unassembled WGS sequence"/>
</dbReference>
<evidence type="ECO:0000313" key="5">
    <source>
        <dbReference type="Proteomes" id="UP000335636"/>
    </source>
</evidence>
<evidence type="ECO:0000256" key="2">
    <source>
        <dbReference type="SAM" id="MobiDB-lite"/>
    </source>
</evidence>
<organism evidence="4 5">
    <name type="scientific">Marmota monax</name>
    <name type="common">Woodchuck</name>
    <dbReference type="NCBI Taxonomy" id="9995"/>
    <lineage>
        <taxon>Eukaryota</taxon>
        <taxon>Metazoa</taxon>
        <taxon>Chordata</taxon>
        <taxon>Craniata</taxon>
        <taxon>Vertebrata</taxon>
        <taxon>Euteleostomi</taxon>
        <taxon>Mammalia</taxon>
        <taxon>Eutheria</taxon>
        <taxon>Euarchontoglires</taxon>
        <taxon>Glires</taxon>
        <taxon>Rodentia</taxon>
        <taxon>Sciuromorpha</taxon>
        <taxon>Sciuridae</taxon>
        <taxon>Xerinae</taxon>
        <taxon>Marmotini</taxon>
        <taxon>Marmota</taxon>
    </lineage>
</organism>
<keyword evidence="5" id="KW-1185">Reference proteome</keyword>
<evidence type="ECO:0008006" key="6">
    <source>
        <dbReference type="Google" id="ProtNLM"/>
    </source>
</evidence>
<evidence type="ECO:0000313" key="3">
    <source>
        <dbReference type="EMBL" id="KAF7468334.1"/>
    </source>
</evidence>
<keyword evidence="1" id="KW-0175">Coiled coil</keyword>
<feature type="compositionally biased region" description="Polar residues" evidence="2">
    <location>
        <begin position="37"/>
        <end position="69"/>
    </location>
</feature>
<sequence length="94" mass="10347">MEEVPSRVVSVPNLASYAKNFLSGDLSSRLNAPPLTKSPSLDPSPSCSRPYKPTQSLDAKTATRTQDGETAQAKEAQQKQGSPHQEWFTKYFSF</sequence>
<dbReference type="AlphaFoldDB" id="A0A5E4AF97"/>